<organism evidence="2 3">
    <name type="scientific">Micromonospora echinofusca</name>
    <dbReference type="NCBI Taxonomy" id="47858"/>
    <lineage>
        <taxon>Bacteria</taxon>
        <taxon>Bacillati</taxon>
        <taxon>Actinomycetota</taxon>
        <taxon>Actinomycetes</taxon>
        <taxon>Micromonosporales</taxon>
        <taxon>Micromonosporaceae</taxon>
        <taxon>Micromonospora</taxon>
    </lineage>
</organism>
<evidence type="ECO:0000313" key="2">
    <source>
        <dbReference type="EMBL" id="SCG19033.1"/>
    </source>
</evidence>
<dbReference type="PANTHER" id="PTHR43422:SF3">
    <property type="entry name" value="THIAMINE THIAZOLE SYNTHASE"/>
    <property type="match status" value="1"/>
</dbReference>
<dbReference type="EMBL" id="LT607733">
    <property type="protein sequence ID" value="SCG19033.1"/>
    <property type="molecule type" value="Genomic_DNA"/>
</dbReference>
<reference evidence="2 3" key="1">
    <citation type="submission" date="2016-06" db="EMBL/GenBank/DDBJ databases">
        <authorList>
            <person name="Kjaerup R.B."/>
            <person name="Dalgaard T.S."/>
            <person name="Juul-Madsen H.R."/>
        </authorList>
    </citation>
    <scope>NUCLEOTIDE SEQUENCE [LARGE SCALE GENOMIC DNA]</scope>
    <source>
        <strain evidence="2 3">DSM 43913</strain>
    </source>
</reference>
<dbReference type="AlphaFoldDB" id="A0A1C5GGT2"/>
<proteinExistence type="predicted"/>
<dbReference type="PANTHER" id="PTHR43422">
    <property type="entry name" value="THIAMINE THIAZOLE SYNTHASE"/>
    <property type="match status" value="1"/>
</dbReference>
<evidence type="ECO:0000313" key="3">
    <source>
        <dbReference type="Proteomes" id="UP000198251"/>
    </source>
</evidence>
<feature type="domain" description="FAD-binding" evidence="1">
    <location>
        <begin position="42"/>
        <end position="379"/>
    </location>
</feature>
<dbReference type="SUPFAM" id="SSF51905">
    <property type="entry name" value="FAD/NAD(P)-binding domain"/>
    <property type="match status" value="1"/>
</dbReference>
<dbReference type="Pfam" id="PF01494">
    <property type="entry name" value="FAD_binding_3"/>
    <property type="match status" value="1"/>
</dbReference>
<dbReference type="InterPro" id="IPR002938">
    <property type="entry name" value="FAD-bd"/>
</dbReference>
<keyword evidence="3" id="KW-1185">Reference proteome</keyword>
<dbReference type="RefSeq" id="WP_172896601.1">
    <property type="nucleotide sequence ID" value="NZ_JBFAAC010000007.1"/>
</dbReference>
<name>A0A1C5GGT2_MICEH</name>
<sequence length="502" mass="55254">MGDQVGAGTGDRDGGLVGRLLAAIRGRPPAAPTPRLIGERAVVAGGSIAGTLAARVLSEWYREVVVVDRDEVLGAVGPRRGASHAVHAHGLHARGYGILAELFPNLLEDARELGLPVRDFGLMRWYFDGRPMYRTETGLLSIAGNRPVLENYLRTRVAELPNVTYRQSTELLGLLSSPDRSRVTGVRLVERGEGKQAFEVGADLVVDATGRGSRLPVWLAELGYERPTEERMTIGLAYTTRTYRRPPGTFDGPMAINPVASPAHPRGAFFGQTATGDVRLSLTGILGDHPPTDPDGYQEYVRSLPVPDIYQAVEHAEPTSAPMSFTFPASVWRHYERLSRFPAGLVVLGDAVCSFNPVYGQGMTAAAMQITALRRHLARDVAADPRPFLRDVARLMIDPWRISTRGDLDFPGVVAPRPLRTRIYNAYLRRVQYASTKDPEVTRAYMRFAGLIDRPRELWRFRLLARVLWLSRDMPAPSARTPAAPARERVAAALVKADRVDT</sequence>
<dbReference type="GeneID" id="95805051"/>
<protein>
    <submittedName>
        <fullName evidence="2">2-polyprenyl-6-methoxyphenol hydroxylase</fullName>
    </submittedName>
</protein>
<gene>
    <name evidence="2" type="ORF">GA0070610_5393</name>
</gene>
<dbReference type="GO" id="GO:0071949">
    <property type="term" value="F:FAD binding"/>
    <property type="evidence" value="ECO:0007669"/>
    <property type="project" value="InterPro"/>
</dbReference>
<dbReference type="Gene3D" id="3.50.50.60">
    <property type="entry name" value="FAD/NAD(P)-binding domain"/>
    <property type="match status" value="1"/>
</dbReference>
<dbReference type="Proteomes" id="UP000198251">
    <property type="component" value="Chromosome I"/>
</dbReference>
<evidence type="ECO:0000259" key="1">
    <source>
        <dbReference type="Pfam" id="PF01494"/>
    </source>
</evidence>
<dbReference type="InterPro" id="IPR036188">
    <property type="entry name" value="FAD/NAD-bd_sf"/>
</dbReference>
<accession>A0A1C5GGT2</accession>